<comment type="subcellular location">
    <subcellularLocation>
        <location evidence="2">Cytoplasm</location>
    </subcellularLocation>
</comment>
<dbReference type="GO" id="GO:0031640">
    <property type="term" value="P:killing of cells of another organism"/>
    <property type="evidence" value="ECO:0007669"/>
    <property type="project" value="UniProtKB-KW"/>
</dbReference>
<gene>
    <name evidence="3" type="ORF">VR7878_03227</name>
</gene>
<dbReference type="RefSeq" id="WP_159440491.1">
    <property type="nucleotide sequence ID" value="NZ_FULE01000046.1"/>
</dbReference>
<keyword evidence="2 3" id="KW-0808">Transferase</keyword>
<protein>
    <recommendedName>
        <fullName evidence="2">RTX toxin-activating lysine-acyltransferase</fullName>
        <ecNumber evidence="2">2.3.1.-</ecNumber>
    </recommendedName>
</protein>
<dbReference type="InterPro" id="IPR003996">
    <property type="entry name" value="RTX_toxin-activating_protC_bac"/>
</dbReference>
<keyword evidence="2 3" id="KW-0012">Acyltransferase</keyword>
<evidence type="ECO:0000313" key="3">
    <source>
        <dbReference type="EMBL" id="SJN59100.1"/>
    </source>
</evidence>
<keyword evidence="4" id="KW-1185">Reference proteome</keyword>
<evidence type="ECO:0000256" key="2">
    <source>
        <dbReference type="RuleBase" id="RU368102"/>
    </source>
</evidence>
<sequence length="175" mass="20896">MNLTGVVREGDKKRLMLLGSVTSILSRHPQYANRPVSWVRHRVEDAIAHQQLDLFYYRGMPVGYVSWAYLSEDIIGRILYSDYTLHWTEWYEGDYLWIVDHCMLRHCVEAEIIAQFCQLFAGHRFIYWASQLPECDLIFRLDIARQRISSMPAVRFMETISRHHRDRDEEDESLR</sequence>
<dbReference type="Pfam" id="PF02794">
    <property type="entry name" value="HlyC"/>
    <property type="match status" value="1"/>
</dbReference>
<evidence type="ECO:0000256" key="1">
    <source>
        <dbReference type="ARBA" id="ARBA00005686"/>
    </source>
</evidence>
<dbReference type="Proteomes" id="UP000188276">
    <property type="component" value="Unassembled WGS sequence"/>
</dbReference>
<dbReference type="GO" id="GO:0005737">
    <property type="term" value="C:cytoplasm"/>
    <property type="evidence" value="ECO:0007669"/>
    <property type="project" value="UniProtKB-SubCell"/>
</dbReference>
<comment type="similarity">
    <text evidence="1 2">Belongs to the RTX toxin acyltransferase family.</text>
</comment>
<dbReference type="OrthoDB" id="8596436at2"/>
<name>A0A1R4LR88_VIBR1</name>
<dbReference type="GO" id="GO:0009404">
    <property type="term" value="P:toxin metabolic process"/>
    <property type="evidence" value="ECO:0007669"/>
    <property type="project" value="UniProtKB-UniRule"/>
</dbReference>
<organism evidence="3 4">
    <name type="scientific">Vibrio ruber (strain DSM 16370 / JCM 11486 / BCRC 17186 / CECT 7878 / LMG 23124 / VR1)</name>
    <dbReference type="NCBI Taxonomy" id="1123498"/>
    <lineage>
        <taxon>Bacteria</taxon>
        <taxon>Pseudomonadati</taxon>
        <taxon>Pseudomonadota</taxon>
        <taxon>Gammaproteobacteria</taxon>
        <taxon>Vibrionales</taxon>
        <taxon>Vibrionaceae</taxon>
        <taxon>Vibrio</taxon>
    </lineage>
</organism>
<dbReference type="EMBL" id="FULE01000046">
    <property type="protein sequence ID" value="SJN59100.1"/>
    <property type="molecule type" value="Genomic_DNA"/>
</dbReference>
<dbReference type="AlphaFoldDB" id="A0A1R4LR88"/>
<dbReference type="EC" id="2.3.1.-" evidence="2"/>
<dbReference type="GO" id="GO:0016746">
    <property type="term" value="F:acyltransferase activity"/>
    <property type="evidence" value="ECO:0007669"/>
    <property type="project" value="UniProtKB-UniRule"/>
</dbReference>
<dbReference type="STRING" id="1123498.VR7878_03227"/>
<keyword evidence="2" id="KW-0204">Cytolysis</keyword>
<keyword evidence="2" id="KW-0963">Cytoplasm</keyword>
<comment type="function">
    <text evidence="2">Involved in fatty acylation of protoxin at internal lysine residues, thereby converting it to the active toxin.</text>
</comment>
<accession>A0A1R4LR88</accession>
<proteinExistence type="inferred from homology"/>
<evidence type="ECO:0000313" key="4">
    <source>
        <dbReference type="Proteomes" id="UP000188276"/>
    </source>
</evidence>
<reference evidence="4" key="1">
    <citation type="submission" date="2017-02" db="EMBL/GenBank/DDBJ databases">
        <authorList>
            <person name="Rodrigo-Torres L."/>
            <person name="Arahal R.D."/>
            <person name="Lucena T."/>
        </authorList>
    </citation>
    <scope>NUCLEOTIDE SEQUENCE [LARGE SCALE GENOMIC DNA]</scope>
    <source>
        <strain evidence="4">CECT 7878</strain>
    </source>
</reference>